<comment type="caution">
    <text evidence="2">The sequence shown here is derived from an EMBL/GenBank/DDBJ whole genome shotgun (WGS) entry which is preliminary data.</text>
</comment>
<name>A0A3E1EUQ9_9FLAO</name>
<reference evidence="2 3" key="1">
    <citation type="submission" date="2018-08" db="EMBL/GenBank/DDBJ databases">
        <title>The draft genome squence of Brumimicrobium sp. N62.</title>
        <authorList>
            <person name="Du Z.-J."/>
            <person name="Luo H.-R."/>
        </authorList>
    </citation>
    <scope>NUCLEOTIDE SEQUENCE [LARGE SCALE GENOMIC DNA]</scope>
    <source>
        <strain evidence="2 3">N62</strain>
    </source>
</reference>
<evidence type="ECO:0000313" key="2">
    <source>
        <dbReference type="EMBL" id="RFC53285.1"/>
    </source>
</evidence>
<feature type="signal peptide" evidence="1">
    <location>
        <begin position="1"/>
        <end position="20"/>
    </location>
</feature>
<keyword evidence="3" id="KW-1185">Reference proteome</keyword>
<protein>
    <recommendedName>
        <fullName evidence="4">Secreted protein</fullName>
    </recommendedName>
</protein>
<dbReference type="RefSeq" id="WP_116881906.1">
    <property type="nucleotide sequence ID" value="NZ_QURB01000010.1"/>
</dbReference>
<proteinExistence type="predicted"/>
<evidence type="ECO:0000313" key="3">
    <source>
        <dbReference type="Proteomes" id="UP000257127"/>
    </source>
</evidence>
<gene>
    <name evidence="2" type="ORF">DXU93_13865</name>
</gene>
<dbReference type="Proteomes" id="UP000257127">
    <property type="component" value="Unassembled WGS sequence"/>
</dbReference>
<feature type="chain" id="PRO_5017786988" description="Secreted protein" evidence="1">
    <location>
        <begin position="21"/>
        <end position="194"/>
    </location>
</feature>
<keyword evidence="1" id="KW-0732">Signal</keyword>
<dbReference type="AlphaFoldDB" id="A0A3E1EUQ9"/>
<organism evidence="2 3">
    <name type="scientific">Brumimicrobium aurantiacum</name>
    <dbReference type="NCBI Taxonomy" id="1737063"/>
    <lineage>
        <taxon>Bacteria</taxon>
        <taxon>Pseudomonadati</taxon>
        <taxon>Bacteroidota</taxon>
        <taxon>Flavobacteriia</taxon>
        <taxon>Flavobacteriales</taxon>
        <taxon>Crocinitomicaceae</taxon>
        <taxon>Brumimicrobium</taxon>
    </lineage>
</organism>
<evidence type="ECO:0008006" key="4">
    <source>
        <dbReference type="Google" id="ProtNLM"/>
    </source>
</evidence>
<sequence>MKLNIFTSLLFMLVTVFSFAQFTTKTCVLFKNKDDFSVVDHHGDSTLVLKVKWNKYNIENQGVFEIANGKGLKKDTDGIREWNKKYLVKNEMDTLLTLHKHEDRLIMNDEISLHIEETDDGWKFLNEQNEVVYELELLWNHKKYVFTIQEHESSPEMKHLNQFILTSLPHLAEKRSTSEDEVFDIWFIMWLTML</sequence>
<dbReference type="EMBL" id="QURB01000010">
    <property type="protein sequence ID" value="RFC53285.1"/>
    <property type="molecule type" value="Genomic_DNA"/>
</dbReference>
<accession>A0A3E1EUQ9</accession>
<evidence type="ECO:0000256" key="1">
    <source>
        <dbReference type="SAM" id="SignalP"/>
    </source>
</evidence>